<feature type="transmembrane region" description="Helical" evidence="1">
    <location>
        <begin position="41"/>
        <end position="61"/>
    </location>
</feature>
<keyword evidence="1" id="KW-0472">Membrane</keyword>
<organism evidence="2 3">
    <name type="scientific">Clostridium acetireducens DSM 10703</name>
    <dbReference type="NCBI Taxonomy" id="1121290"/>
    <lineage>
        <taxon>Bacteria</taxon>
        <taxon>Bacillati</taxon>
        <taxon>Bacillota</taxon>
        <taxon>Clostridia</taxon>
        <taxon>Eubacteriales</taxon>
        <taxon>Clostridiaceae</taxon>
        <taxon>Clostridium</taxon>
    </lineage>
</organism>
<evidence type="ECO:0000256" key="1">
    <source>
        <dbReference type="SAM" id="Phobius"/>
    </source>
</evidence>
<dbReference type="Proteomes" id="UP000175744">
    <property type="component" value="Unassembled WGS sequence"/>
</dbReference>
<keyword evidence="1" id="KW-1133">Transmembrane helix</keyword>
<proteinExistence type="predicted"/>
<keyword evidence="3" id="KW-1185">Reference proteome</keyword>
<name>A0A1E8EZC3_9CLOT</name>
<dbReference type="EMBL" id="LZFO01000012">
    <property type="protein sequence ID" value="OFI06333.1"/>
    <property type="molecule type" value="Genomic_DNA"/>
</dbReference>
<feature type="transmembrane region" description="Helical" evidence="1">
    <location>
        <begin position="12"/>
        <end position="35"/>
    </location>
</feature>
<dbReference type="AlphaFoldDB" id="A0A1E8EZC3"/>
<keyword evidence="1" id="KW-0812">Transmembrane</keyword>
<sequence length="327" mass="39092">MDFKATSWFERNYKYILTVIVIFVSIGAVFYYFSLQDKSDTFIAASVYALFLFAAGVYMSYMSNEIADKLQDRIEIYLNLQRVYSFFKVNLEKNALDYEATKRAIISFQVFTSRAENMKEEEIVPYIKQRGIKFDAKELEIENTFLELYSSLSKALSDIIENYIKDNNIEITCRYVTIHDIFNFNPDSWCREHLSKYEADGQQMVNYIYERINDLKDEYLRLEMLNIKVYKLYSRYFNRAKQNIKQIEKMYGRKLQYEISQQREIQGNFDYLFQLLKKMENSIALQINEHDEKNENYVECLEKISESIDSLYSSVDDIKDIVLKLDY</sequence>
<protein>
    <submittedName>
        <fullName evidence="2">Uncharacterized protein</fullName>
    </submittedName>
</protein>
<accession>A0A1E8EZC3</accession>
<dbReference type="RefSeq" id="WP_070110036.1">
    <property type="nucleotide sequence ID" value="NZ_LZFO01000012.1"/>
</dbReference>
<evidence type="ECO:0000313" key="2">
    <source>
        <dbReference type="EMBL" id="OFI06333.1"/>
    </source>
</evidence>
<evidence type="ECO:0000313" key="3">
    <source>
        <dbReference type="Proteomes" id="UP000175744"/>
    </source>
</evidence>
<reference evidence="2 3" key="1">
    <citation type="submission" date="2016-06" db="EMBL/GenBank/DDBJ databases">
        <title>Genome sequence of Clostridium acetireducens DSM 10703.</title>
        <authorList>
            <person name="Poehlein A."/>
            <person name="Fluechter S."/>
            <person name="Duerre P."/>
            <person name="Daniel R."/>
        </authorList>
    </citation>
    <scope>NUCLEOTIDE SEQUENCE [LARGE SCALE GENOMIC DNA]</scope>
    <source>
        <strain evidence="2 3">DSM 10703</strain>
    </source>
</reference>
<comment type="caution">
    <text evidence="2">The sequence shown here is derived from an EMBL/GenBank/DDBJ whole genome shotgun (WGS) entry which is preliminary data.</text>
</comment>
<gene>
    <name evidence="2" type="ORF">CLOACE_11060</name>
</gene>